<dbReference type="Gene3D" id="2.40.50.140">
    <property type="entry name" value="Nucleic acid-binding proteins"/>
    <property type="match status" value="1"/>
</dbReference>
<protein>
    <submittedName>
        <fullName evidence="3">Cytochrome c-type biogenesis protein CcmE</fullName>
    </submittedName>
</protein>
<evidence type="ECO:0000256" key="1">
    <source>
        <dbReference type="ARBA" id="ARBA00022617"/>
    </source>
</evidence>
<dbReference type="EMBL" id="PYGD01000001">
    <property type="protein sequence ID" value="PSK95308.1"/>
    <property type="molecule type" value="Genomic_DNA"/>
</dbReference>
<gene>
    <name evidence="3" type="ORF">B0I18_1011476</name>
</gene>
<dbReference type="InterPro" id="IPR012340">
    <property type="entry name" value="NA-bd_OB-fold"/>
</dbReference>
<proteinExistence type="predicted"/>
<dbReference type="GO" id="GO:0017003">
    <property type="term" value="P:protein-heme linkage"/>
    <property type="evidence" value="ECO:0007669"/>
    <property type="project" value="InterPro"/>
</dbReference>
<name>A0A2P8DDM0_9BACT</name>
<dbReference type="SUPFAM" id="SSF82093">
    <property type="entry name" value="Heme chaperone CcmE"/>
    <property type="match status" value="1"/>
</dbReference>
<keyword evidence="1" id="KW-0479">Metal-binding</keyword>
<keyword evidence="4" id="KW-1185">Reference proteome</keyword>
<reference evidence="3 4" key="1">
    <citation type="submission" date="2018-03" db="EMBL/GenBank/DDBJ databases">
        <title>Genomic Encyclopedia of Type Strains, Phase III (KMG-III): the genomes of soil and plant-associated and newly described type strains.</title>
        <authorList>
            <person name="Whitman W."/>
        </authorList>
    </citation>
    <scope>NUCLEOTIDE SEQUENCE [LARGE SCALE GENOMIC DNA]</scope>
    <source>
        <strain evidence="3 4">CGMCC 1.12700</strain>
    </source>
</reference>
<keyword evidence="1" id="KW-0349">Heme</keyword>
<dbReference type="AlphaFoldDB" id="A0A2P8DDM0"/>
<dbReference type="Proteomes" id="UP000240572">
    <property type="component" value="Unassembled WGS sequence"/>
</dbReference>
<sequence>MLILLLVATGIALIVALFGKISTYATFTSARQSPGSSFQVIGILDTLQPAHFDTAVPDHFIFTARDKNGTSCKVVLQGPPPAEFAKSKQLVITGYIQQEFFYCNQVRIRG</sequence>
<organism evidence="3 4">
    <name type="scientific">Taibaiella chishuiensis</name>
    <dbReference type="NCBI Taxonomy" id="1434707"/>
    <lineage>
        <taxon>Bacteria</taxon>
        <taxon>Pseudomonadati</taxon>
        <taxon>Bacteroidota</taxon>
        <taxon>Chitinophagia</taxon>
        <taxon>Chitinophagales</taxon>
        <taxon>Chitinophagaceae</taxon>
        <taxon>Taibaiella</taxon>
    </lineage>
</organism>
<dbReference type="GO" id="GO:0017004">
    <property type="term" value="P:cytochrome complex assembly"/>
    <property type="evidence" value="ECO:0007669"/>
    <property type="project" value="UniProtKB-KW"/>
</dbReference>
<evidence type="ECO:0000313" key="3">
    <source>
        <dbReference type="EMBL" id="PSK95308.1"/>
    </source>
</evidence>
<evidence type="ECO:0000313" key="4">
    <source>
        <dbReference type="Proteomes" id="UP000240572"/>
    </source>
</evidence>
<dbReference type="InterPro" id="IPR036127">
    <property type="entry name" value="CcmE-like_sf"/>
</dbReference>
<keyword evidence="2" id="KW-0201">Cytochrome c-type biogenesis</keyword>
<accession>A0A2P8DDM0</accession>
<comment type="caution">
    <text evidence="3">The sequence shown here is derived from an EMBL/GenBank/DDBJ whole genome shotgun (WGS) entry which is preliminary data.</text>
</comment>
<dbReference type="GO" id="GO:0005886">
    <property type="term" value="C:plasma membrane"/>
    <property type="evidence" value="ECO:0007669"/>
    <property type="project" value="InterPro"/>
</dbReference>
<evidence type="ECO:0000256" key="2">
    <source>
        <dbReference type="ARBA" id="ARBA00022748"/>
    </source>
</evidence>
<keyword evidence="1" id="KW-0408">Iron</keyword>